<accession>A0A0R2RH51</accession>
<comment type="caution">
    <text evidence="1">The sequence shown here is derived from an EMBL/GenBank/DDBJ whole genome shotgun (WGS) entry which is preliminary data.</text>
</comment>
<name>A0A0R2RH51_9BACT</name>
<sequence>MRFNPLVRILGSDFPARPGGKKKDMNWITKFTLVACLVLAIVELSNAQLITSVPGPDDQGGMLMPMVTITNYDNINNPTRGNISIVFNNSHVPLLQGLQEWSPGSWFSQDAAWRQDLGSPAGTAGTPVESAGQGDLFNNQYGFMFMSMGTGKIPIGKSLAIRLNDWSSPFLESYNYSSGSNRWDRVFTEEGSQVLWNGSMWHNFFTLPATAPAGTYSATFEIFIANTPFNSTTGFAQYDSTALNAQADPNFNPASVTYTWAVIPEPCLMHLLGLSCALAVWVRFRTSQRTRANPAS</sequence>
<organism evidence="1 2">
    <name type="scientific">Verrucomicrobia subdivision 6 bacterium BACL9 MAG-120507-bin52</name>
    <dbReference type="NCBI Taxonomy" id="1655590"/>
    <lineage>
        <taxon>Bacteria</taxon>
        <taxon>Pseudomonadati</taxon>
        <taxon>Verrucomicrobiota</taxon>
        <taxon>Verrucomicrobiia</taxon>
        <taxon>Verrucomicrobiales</taxon>
        <taxon>Verrucomicrobia subdivision 6</taxon>
    </lineage>
</organism>
<dbReference type="EMBL" id="LIBO01000172">
    <property type="protein sequence ID" value="KRO61927.1"/>
    <property type="molecule type" value="Genomic_DNA"/>
</dbReference>
<dbReference type="Proteomes" id="UP000051269">
    <property type="component" value="Unassembled WGS sequence"/>
</dbReference>
<evidence type="ECO:0000313" key="1">
    <source>
        <dbReference type="EMBL" id="KRO61927.1"/>
    </source>
</evidence>
<protein>
    <submittedName>
        <fullName evidence="1">Uncharacterized protein</fullName>
    </submittedName>
</protein>
<proteinExistence type="predicted"/>
<evidence type="ECO:0000313" key="2">
    <source>
        <dbReference type="Proteomes" id="UP000051269"/>
    </source>
</evidence>
<gene>
    <name evidence="1" type="ORF">ABR82_06490</name>
</gene>
<dbReference type="AlphaFoldDB" id="A0A0R2RH51"/>
<reference evidence="1 2" key="1">
    <citation type="submission" date="2015-10" db="EMBL/GenBank/DDBJ databases">
        <title>Metagenome-Assembled Genomes uncover a global brackish microbiome.</title>
        <authorList>
            <person name="Hugerth L.W."/>
            <person name="Larsson J."/>
            <person name="Alneberg J."/>
            <person name="Lindh M.V."/>
            <person name="Legrand C."/>
            <person name="Pinhassi J."/>
            <person name="Andersson A.F."/>
        </authorList>
    </citation>
    <scope>NUCLEOTIDE SEQUENCE [LARGE SCALE GENOMIC DNA]</scope>
    <source>
        <strain evidence="1">BACL18 MAG-120507-bin52</strain>
    </source>
</reference>